<proteinExistence type="predicted"/>
<keyword evidence="2" id="KW-0540">Nuclease</keyword>
<dbReference type="InterPro" id="IPR022759">
    <property type="entry name" value="Antirestriction_protein_Ral"/>
</dbReference>
<dbReference type="Pfam" id="PF11058">
    <property type="entry name" value="Ral"/>
    <property type="match status" value="1"/>
</dbReference>
<dbReference type="EMBL" id="CP011428">
    <property type="protein sequence ID" value="AKH05952.1"/>
    <property type="molecule type" value="Genomic_DNA"/>
</dbReference>
<keyword evidence="2" id="KW-0378">Hydrolase</keyword>
<dbReference type="PATRIC" id="fig|59201.158.peg.356"/>
<keyword evidence="2" id="KW-0255">Endonuclease</keyword>
<evidence type="ECO:0000313" key="4">
    <source>
        <dbReference type="Proteomes" id="UP000034636"/>
    </source>
</evidence>
<evidence type="ECO:0000313" key="1">
    <source>
        <dbReference type="EMBL" id="AKH05952.1"/>
    </source>
</evidence>
<dbReference type="RefSeq" id="WP_022630927.1">
    <property type="nucleotide sequence ID" value="NZ_CP011428.1"/>
</dbReference>
<dbReference type="Proteomes" id="UP000034636">
    <property type="component" value="Chromosome"/>
</dbReference>
<protein>
    <submittedName>
        <fullName evidence="1">Antirestriction protein Ral</fullName>
    </submittedName>
    <submittedName>
        <fullName evidence="2">Restriction endonuclease</fullName>
    </submittedName>
</protein>
<name>A0A0F7J6D4_SALTM</name>
<sequence length="66" mass="7478">MTTTIDTNQWCSRFVKCKGCKLDAECMVKPEEMALVREDGKIVDKWAIRTTAMIARELGKQNNKAA</sequence>
<evidence type="ECO:0000313" key="3">
    <source>
        <dbReference type="EMBL" id="QJB94125.1"/>
    </source>
</evidence>
<dbReference type="EMBL" id="DAANDG010000018">
    <property type="protein sequence ID" value="HAC9362570.1"/>
    <property type="molecule type" value="Genomic_DNA"/>
</dbReference>
<organism evidence="1 4">
    <name type="scientific">Salmonella typhimurium</name>
    <dbReference type="NCBI Taxonomy" id="90371"/>
    <lineage>
        <taxon>Bacteria</taxon>
        <taxon>Pseudomonadati</taxon>
        <taxon>Pseudomonadota</taxon>
        <taxon>Gammaproteobacteria</taxon>
        <taxon>Enterobacterales</taxon>
        <taxon>Enterobacteriaceae</taxon>
        <taxon>Salmonella</taxon>
    </lineage>
</organism>
<reference evidence="2" key="2">
    <citation type="journal article" date="2018" name="Genome Biol.">
        <title>SKESA: strategic k-mer extension for scrupulous assemblies.</title>
        <authorList>
            <person name="Souvorov A."/>
            <person name="Agarwala R."/>
            <person name="Lipman D.J."/>
        </authorList>
    </citation>
    <scope>NUCLEOTIDE SEQUENCE</scope>
    <source>
        <strain evidence="2">L04603-15</strain>
    </source>
</reference>
<dbReference type="AlphaFoldDB" id="A0A0F7J6D4"/>
<gene>
    <name evidence="1" type="primary">ral</name>
    <name evidence="2" type="ORF">G0K05_09685</name>
    <name evidence="3" type="ORF">G4F91_17915</name>
    <name evidence="1" type="ORF">SE14_00354</name>
</gene>
<dbReference type="GO" id="GO:0004519">
    <property type="term" value="F:endonuclease activity"/>
    <property type="evidence" value="ECO:0007669"/>
    <property type="project" value="UniProtKB-KW"/>
</dbReference>
<dbReference type="EMBL" id="CP051280">
    <property type="protein sequence ID" value="QJB94125.1"/>
    <property type="molecule type" value="Genomic_DNA"/>
</dbReference>
<accession>A0A0F7J6D4</accession>
<evidence type="ECO:0000313" key="2">
    <source>
        <dbReference type="EMBL" id="HAC9362570.1"/>
    </source>
</evidence>
<reference evidence="3" key="4">
    <citation type="submission" date="2020-04" db="EMBL/GenBank/DDBJ databases">
        <title>Closed genome sequences and antimicrobial resistance profile of eight wild bird Salmonella strains obtained with MinIon and MiSeq sequencing.</title>
        <authorList>
            <person name="Naushad S."/>
            <person name="Duceppe M.-O."/>
            <person name="Dupras A.A."/>
            <person name="Gao R."/>
            <person name="Ogunremi D."/>
        </authorList>
    </citation>
    <scope>NUCLEOTIDE SEQUENCE</scope>
    <source>
        <strain evidence="3">OLF-FSR1_WB_Junco_ST-35</strain>
    </source>
</reference>
<reference evidence="1 4" key="1">
    <citation type="journal article" date="2015" name="Genome Announc.">
        <title>Complete Genome Sequencing of a Multidrug-Resistant and Human-Invasive Salmonella enterica Serovar Typhimurium Strain of the Emerging Sequence Type 213 Genotype.</title>
        <authorList>
            <person name="Calva E."/>
            <person name="Silva C."/>
            <person name="Zaidi M.B."/>
            <person name="Sanchez-Flores A."/>
            <person name="Estrada K."/>
            <person name="Silva G.G."/>
            <person name="Soto-Jimenez L.M."/>
            <person name="Wiesner M."/>
            <person name="Fernandez-Mora M."/>
            <person name="Edwards R.A."/>
            <person name="Vinuesa P."/>
        </authorList>
    </citation>
    <scope>NUCLEOTIDE SEQUENCE [LARGE SCALE GENOMIC DNA]</scope>
    <source>
        <strain evidence="1 4">YU39</strain>
    </source>
</reference>
<reference evidence="2" key="3">
    <citation type="submission" date="2019-01" db="EMBL/GenBank/DDBJ databases">
        <authorList>
            <consortium name="NCBI Pathogen Detection Project"/>
        </authorList>
    </citation>
    <scope>NUCLEOTIDE SEQUENCE</scope>
    <source>
        <strain evidence="2">L04603-15</strain>
    </source>
</reference>